<dbReference type="EMBL" id="BAABBB010000008">
    <property type="protein sequence ID" value="GAA3526954.1"/>
    <property type="molecule type" value="Genomic_DNA"/>
</dbReference>
<comment type="caution">
    <text evidence="1">The sequence shown here is derived from an EMBL/GenBank/DDBJ whole genome shotgun (WGS) entry which is preliminary data.</text>
</comment>
<sequence length="107" mass="11474">MDHDQLDRVSDVDRLVGVLGEQDHHQGEVPGVLGVVLATIVGTQPRRAKDRLQLVGLGDEAQLRTQTFGDTGGQWLAIDEQGVLVHGTTLPASRDRPAGRCQNVTSA</sequence>
<organism evidence="1 2">
    <name type="scientific">Nocardioides daeguensis</name>
    <dbReference type="NCBI Taxonomy" id="908359"/>
    <lineage>
        <taxon>Bacteria</taxon>
        <taxon>Bacillati</taxon>
        <taxon>Actinomycetota</taxon>
        <taxon>Actinomycetes</taxon>
        <taxon>Propionibacteriales</taxon>
        <taxon>Nocardioidaceae</taxon>
        <taxon>Nocardioides</taxon>
    </lineage>
</organism>
<dbReference type="Proteomes" id="UP001500301">
    <property type="component" value="Unassembled WGS sequence"/>
</dbReference>
<protein>
    <submittedName>
        <fullName evidence="1">Uncharacterized protein</fullName>
    </submittedName>
</protein>
<name>A0ABP6V2X0_9ACTN</name>
<accession>A0ABP6V2X0</accession>
<keyword evidence="2" id="KW-1185">Reference proteome</keyword>
<reference evidence="2" key="1">
    <citation type="journal article" date="2019" name="Int. J. Syst. Evol. Microbiol.">
        <title>The Global Catalogue of Microorganisms (GCM) 10K type strain sequencing project: providing services to taxonomists for standard genome sequencing and annotation.</title>
        <authorList>
            <consortium name="The Broad Institute Genomics Platform"/>
            <consortium name="The Broad Institute Genome Sequencing Center for Infectious Disease"/>
            <person name="Wu L."/>
            <person name="Ma J."/>
        </authorList>
    </citation>
    <scope>NUCLEOTIDE SEQUENCE [LARGE SCALE GENOMIC DNA]</scope>
    <source>
        <strain evidence="2">JCM 17460</strain>
    </source>
</reference>
<evidence type="ECO:0000313" key="1">
    <source>
        <dbReference type="EMBL" id="GAA3526954.1"/>
    </source>
</evidence>
<evidence type="ECO:0000313" key="2">
    <source>
        <dbReference type="Proteomes" id="UP001500301"/>
    </source>
</evidence>
<proteinExistence type="predicted"/>
<gene>
    <name evidence="1" type="ORF">GCM10022263_14530</name>
</gene>